<dbReference type="RefSeq" id="WP_148696813.1">
    <property type="nucleotide sequence ID" value="NZ_CP017834.1"/>
</dbReference>
<dbReference type="EMBL" id="CP017834">
    <property type="protein sequence ID" value="APJ03094.1"/>
    <property type="molecule type" value="Genomic_DNA"/>
</dbReference>
<proteinExistence type="predicted"/>
<name>A0A1L4CYR4_9BACT</name>
<sequence>MFDKNDFKEKFRKWTELNPNASYEEAKLLCDILIPINAKEQYYWLEEQSIAWFLWKKETRAKTQQFSIQFENEDEIANSYFDQKKIM</sequence>
<reference evidence="1 2" key="1">
    <citation type="submission" date="2016-10" db="EMBL/GenBank/DDBJ databases">
        <title>Silvanigrella aquatica sp. nov., isolated from a freshwater lake located in the Black Forest, Germany, description of Silvanigrellaceae fam. nov., Silvanigrellales ord. nov., reclassification of the order Bdellovibrionales in the class Oligoflexia, reclassification of the families Bacteriovoracaceae and Halobacteriovoraceae in the new order Bacteriovoracales ord. nov., and reclassification of the family Pseudobacteriovoracaceae in the order Oligoflexiales.</title>
        <authorList>
            <person name="Hahn M.W."/>
            <person name="Schmidt J."/>
            <person name="Koll U."/>
            <person name="Rohde M."/>
            <person name="Verbag S."/>
            <person name="Pitt A."/>
            <person name="Nakai R."/>
            <person name="Naganuma T."/>
            <person name="Lang E."/>
        </authorList>
    </citation>
    <scope>NUCLEOTIDE SEQUENCE [LARGE SCALE GENOMIC DNA]</scope>
    <source>
        <strain evidence="1 2">MWH-Nonnen-W8red</strain>
    </source>
</reference>
<gene>
    <name evidence="1" type="ORF">AXG55_03895</name>
</gene>
<evidence type="ECO:0000313" key="1">
    <source>
        <dbReference type="EMBL" id="APJ03094.1"/>
    </source>
</evidence>
<evidence type="ECO:0000313" key="2">
    <source>
        <dbReference type="Proteomes" id="UP000184731"/>
    </source>
</evidence>
<dbReference type="KEGG" id="saqi:AXG55_03895"/>
<keyword evidence="2" id="KW-1185">Reference proteome</keyword>
<dbReference type="OrthoDB" id="5298348at2"/>
<dbReference type="AlphaFoldDB" id="A0A1L4CYR4"/>
<dbReference type="Proteomes" id="UP000184731">
    <property type="component" value="Chromosome"/>
</dbReference>
<organism evidence="1 2">
    <name type="scientific">Silvanigrella aquatica</name>
    <dbReference type="NCBI Taxonomy" id="1915309"/>
    <lineage>
        <taxon>Bacteria</taxon>
        <taxon>Pseudomonadati</taxon>
        <taxon>Bdellovibrionota</taxon>
        <taxon>Oligoflexia</taxon>
        <taxon>Silvanigrellales</taxon>
        <taxon>Silvanigrellaceae</taxon>
        <taxon>Silvanigrella</taxon>
    </lineage>
</organism>
<protein>
    <submittedName>
        <fullName evidence="1">Uncharacterized protein</fullName>
    </submittedName>
</protein>
<accession>A0A1L4CYR4</accession>